<feature type="compositionally biased region" description="Basic residues" evidence="1">
    <location>
        <begin position="1"/>
        <end position="11"/>
    </location>
</feature>
<evidence type="ECO:0000313" key="3">
    <source>
        <dbReference type="Proteomes" id="UP000270866"/>
    </source>
</evidence>
<dbReference type="Proteomes" id="UP000270866">
    <property type="component" value="Chromosome 8"/>
</dbReference>
<gene>
    <name evidence="2" type="ORF">BFJ65_g9296</name>
</gene>
<reference evidence="2 3" key="1">
    <citation type="journal article" date="2018" name="Sci. Rep.">
        <title>Characterisation of pathogen-specific regions and novel effector candidates in Fusarium oxysporum f. sp. cepae.</title>
        <authorList>
            <person name="Armitage A.D."/>
            <person name="Taylor A."/>
            <person name="Sobczyk M.K."/>
            <person name="Baxter L."/>
            <person name="Greenfield B.P."/>
            <person name="Bates H.J."/>
            <person name="Wilson F."/>
            <person name="Jackson A.C."/>
            <person name="Ott S."/>
            <person name="Harrison R.J."/>
            <person name="Clarkson J.P."/>
        </authorList>
    </citation>
    <scope>NUCLEOTIDE SEQUENCE [LARGE SCALE GENOMIC DNA]</scope>
    <source>
        <strain evidence="2 3">FoC_Fus2</strain>
    </source>
</reference>
<comment type="caution">
    <text evidence="2">The sequence shown here is derived from an EMBL/GenBank/DDBJ whole genome shotgun (WGS) entry which is preliminary data.</text>
</comment>
<sequence length="44" mass="4761">MKPRRKARKLKSPLMPTDSTAEAAGTPIISPSVPPMLLHSFLST</sequence>
<organism evidence="2 3">
    <name type="scientific">Fusarium oxysporum f. sp. cepae</name>
    <dbReference type="NCBI Taxonomy" id="396571"/>
    <lineage>
        <taxon>Eukaryota</taxon>
        <taxon>Fungi</taxon>
        <taxon>Dikarya</taxon>
        <taxon>Ascomycota</taxon>
        <taxon>Pezizomycotina</taxon>
        <taxon>Sordariomycetes</taxon>
        <taxon>Hypocreomycetidae</taxon>
        <taxon>Hypocreales</taxon>
        <taxon>Nectriaceae</taxon>
        <taxon>Fusarium</taxon>
        <taxon>Fusarium oxysporum species complex</taxon>
    </lineage>
</organism>
<protein>
    <submittedName>
        <fullName evidence="2">Uncharacterized protein</fullName>
    </submittedName>
</protein>
<proteinExistence type="predicted"/>
<dbReference type="AlphaFoldDB" id="A0A3L6NCM2"/>
<feature type="region of interest" description="Disordered" evidence="1">
    <location>
        <begin position="1"/>
        <end position="29"/>
    </location>
</feature>
<dbReference type="EMBL" id="MRCU01000006">
    <property type="protein sequence ID" value="RKK15716.1"/>
    <property type="molecule type" value="Genomic_DNA"/>
</dbReference>
<evidence type="ECO:0000313" key="2">
    <source>
        <dbReference type="EMBL" id="RKK15716.1"/>
    </source>
</evidence>
<evidence type="ECO:0000256" key="1">
    <source>
        <dbReference type="SAM" id="MobiDB-lite"/>
    </source>
</evidence>
<name>A0A3L6NCM2_FUSOX</name>
<accession>A0A3L6NCM2</accession>